<dbReference type="PANTHER" id="PTHR10309:SF0">
    <property type="entry name" value="MANNOSE-6-PHOSPHATE ISOMERASE"/>
    <property type="match status" value="1"/>
</dbReference>
<organism evidence="18 19">
    <name type="scientific">Funneliformis geosporum</name>
    <dbReference type="NCBI Taxonomy" id="1117311"/>
    <lineage>
        <taxon>Eukaryota</taxon>
        <taxon>Fungi</taxon>
        <taxon>Fungi incertae sedis</taxon>
        <taxon>Mucoromycota</taxon>
        <taxon>Glomeromycotina</taxon>
        <taxon>Glomeromycetes</taxon>
        <taxon>Glomerales</taxon>
        <taxon>Glomeraceae</taxon>
        <taxon>Funneliformis</taxon>
    </lineage>
</organism>
<dbReference type="GO" id="GO:0008270">
    <property type="term" value="F:zinc ion binding"/>
    <property type="evidence" value="ECO:0007669"/>
    <property type="project" value="InterPro"/>
</dbReference>
<accession>A0A9W4X3Q9</accession>
<keyword evidence="7 13" id="KW-0479">Metal-binding</keyword>
<dbReference type="InterPro" id="IPR046457">
    <property type="entry name" value="PMI_typeI_cat"/>
</dbReference>
<dbReference type="SUPFAM" id="SSF51182">
    <property type="entry name" value="RmlC-like cupins"/>
    <property type="match status" value="1"/>
</dbReference>
<dbReference type="Pfam" id="PF01238">
    <property type="entry name" value="PMI_typeI_C"/>
    <property type="match status" value="1"/>
</dbReference>
<dbReference type="GO" id="GO:0005975">
    <property type="term" value="P:carbohydrate metabolic process"/>
    <property type="evidence" value="ECO:0007669"/>
    <property type="project" value="InterPro"/>
</dbReference>
<dbReference type="Proteomes" id="UP001153678">
    <property type="component" value="Unassembled WGS sequence"/>
</dbReference>
<dbReference type="FunFam" id="2.60.120.10:FF:000044">
    <property type="entry name" value="Mannose-6-phosphate isomerase"/>
    <property type="match status" value="1"/>
</dbReference>
<gene>
    <name evidence="18" type="ORF">FWILDA_LOCUS11512</name>
</gene>
<dbReference type="NCBIfam" id="TIGR00218">
    <property type="entry name" value="manA"/>
    <property type="match status" value="1"/>
</dbReference>
<dbReference type="InterPro" id="IPR046458">
    <property type="entry name" value="PMI_typeI_hel"/>
</dbReference>
<evidence type="ECO:0000256" key="3">
    <source>
        <dbReference type="ARBA" id="ARBA00004666"/>
    </source>
</evidence>
<dbReference type="InterPro" id="IPR018050">
    <property type="entry name" value="Pmannose_isomerase-type1_CS"/>
</dbReference>
<evidence type="ECO:0000259" key="15">
    <source>
        <dbReference type="Pfam" id="PF01238"/>
    </source>
</evidence>
<evidence type="ECO:0000259" key="17">
    <source>
        <dbReference type="Pfam" id="PF20512"/>
    </source>
</evidence>
<dbReference type="InterPro" id="IPR016305">
    <property type="entry name" value="Mannose-6-P_Isomerase"/>
</dbReference>
<evidence type="ECO:0000256" key="4">
    <source>
        <dbReference type="ARBA" id="ARBA00010772"/>
    </source>
</evidence>
<dbReference type="Gene3D" id="2.60.120.10">
    <property type="entry name" value="Jelly Rolls"/>
    <property type="match status" value="2"/>
</dbReference>
<evidence type="ECO:0000256" key="5">
    <source>
        <dbReference type="ARBA" id="ARBA00011956"/>
    </source>
</evidence>
<comment type="pathway">
    <text evidence="3">Nucleotide-sugar biosynthesis; GDP-alpha-D-mannose biosynthesis; alpha-D-mannose 1-phosphate from D-fructose 6-phosphate: step 1/2.</text>
</comment>
<feature type="domain" description="Phosphomannose isomerase type I catalytic" evidence="16">
    <location>
        <begin position="6"/>
        <end position="152"/>
    </location>
</feature>
<dbReference type="GO" id="GO:0005829">
    <property type="term" value="C:cytosol"/>
    <property type="evidence" value="ECO:0007669"/>
    <property type="project" value="TreeGrafter"/>
</dbReference>
<keyword evidence="8 13" id="KW-0862">Zinc</keyword>
<dbReference type="GO" id="GO:0004476">
    <property type="term" value="F:mannose-6-phosphate isomerase activity"/>
    <property type="evidence" value="ECO:0007669"/>
    <property type="project" value="UniProtKB-EC"/>
</dbReference>
<feature type="domain" description="Phosphomannose isomerase type I C-terminal" evidence="15">
    <location>
        <begin position="324"/>
        <end position="369"/>
    </location>
</feature>
<name>A0A9W4X3Q9_9GLOM</name>
<comment type="cofactor">
    <cofactor evidence="13">
        <name>Zn(2+)</name>
        <dbReference type="ChEBI" id="CHEBI:29105"/>
    </cofactor>
    <text evidence="13">Binds 1 zinc ion per subunit.</text>
</comment>
<comment type="similarity">
    <text evidence="4 14">Belongs to the mannose-6-phosphate isomerase type 1 family.</text>
</comment>
<evidence type="ECO:0000256" key="8">
    <source>
        <dbReference type="ARBA" id="ARBA00022833"/>
    </source>
</evidence>
<evidence type="ECO:0000259" key="16">
    <source>
        <dbReference type="Pfam" id="PF20511"/>
    </source>
</evidence>
<evidence type="ECO:0000256" key="13">
    <source>
        <dbReference type="PIRSR" id="PIRSR001480-2"/>
    </source>
</evidence>
<proteinExistence type="inferred from homology"/>
<dbReference type="AlphaFoldDB" id="A0A9W4X3Q9"/>
<evidence type="ECO:0000313" key="18">
    <source>
        <dbReference type="EMBL" id="CAI2184303.1"/>
    </source>
</evidence>
<dbReference type="PIRSF" id="PIRSF001480">
    <property type="entry name" value="Mannose-6-phosphate_isomerase"/>
    <property type="match status" value="1"/>
</dbReference>
<dbReference type="Pfam" id="PF20511">
    <property type="entry name" value="PMI_typeI_cat"/>
    <property type="match status" value="1"/>
</dbReference>
<dbReference type="PANTHER" id="PTHR10309">
    <property type="entry name" value="MANNOSE-6-PHOSPHATE ISOMERASE"/>
    <property type="match status" value="1"/>
</dbReference>
<reference evidence="18" key="1">
    <citation type="submission" date="2022-08" db="EMBL/GenBank/DDBJ databases">
        <authorList>
            <person name="Kallberg Y."/>
            <person name="Tangrot J."/>
            <person name="Rosling A."/>
        </authorList>
    </citation>
    <scope>NUCLEOTIDE SEQUENCE</scope>
    <source>
        <strain evidence="18">Wild A</strain>
    </source>
</reference>
<evidence type="ECO:0000256" key="10">
    <source>
        <dbReference type="ARBA" id="ARBA00029741"/>
    </source>
</evidence>
<feature type="binding site" evidence="13">
    <location>
        <position position="135"/>
    </location>
    <ligand>
        <name>Zn(2+)</name>
        <dbReference type="ChEBI" id="CHEBI:29105"/>
    </ligand>
</feature>
<dbReference type="EC" id="5.3.1.8" evidence="5"/>
<dbReference type="PROSITE" id="PS00965">
    <property type="entry name" value="PMI_I_1"/>
    <property type="match status" value="1"/>
</dbReference>
<keyword evidence="9" id="KW-0413">Isomerase</keyword>
<dbReference type="OrthoDB" id="6605218at2759"/>
<evidence type="ECO:0000256" key="6">
    <source>
        <dbReference type="ARBA" id="ARBA00018236"/>
    </source>
</evidence>
<feature type="active site" evidence="12">
    <location>
        <position position="282"/>
    </location>
</feature>
<evidence type="ECO:0000256" key="12">
    <source>
        <dbReference type="PIRSR" id="PIRSR001480-1"/>
    </source>
</evidence>
<feature type="binding site" evidence="13">
    <location>
        <position position="108"/>
    </location>
    <ligand>
        <name>Zn(2+)</name>
        <dbReference type="ChEBI" id="CHEBI:29105"/>
    </ligand>
</feature>
<dbReference type="FunFam" id="1.10.441.10:FF:000001">
    <property type="entry name" value="Mannose-6-phosphate isomerase"/>
    <property type="match status" value="1"/>
</dbReference>
<evidence type="ECO:0000256" key="11">
    <source>
        <dbReference type="ARBA" id="ARBA00030762"/>
    </source>
</evidence>
<comment type="function">
    <text evidence="2">Involved in the synthesis of the GDP-mannose and dolichol-phosphate-mannose required for a number of critical mannosyl transfer reactions.</text>
</comment>
<comment type="caution">
    <text evidence="18">The sequence shown here is derived from an EMBL/GenBank/DDBJ whole genome shotgun (WGS) entry which is preliminary data.</text>
</comment>
<dbReference type="InterPro" id="IPR001250">
    <property type="entry name" value="Man6P_Isoase-1"/>
</dbReference>
<dbReference type="Gene3D" id="1.10.441.10">
    <property type="entry name" value="Phosphomannose Isomerase, domain 2"/>
    <property type="match status" value="1"/>
</dbReference>
<evidence type="ECO:0000313" key="19">
    <source>
        <dbReference type="Proteomes" id="UP001153678"/>
    </source>
</evidence>
<dbReference type="CDD" id="cd07011">
    <property type="entry name" value="cupin_PMI_type_I_N"/>
    <property type="match status" value="1"/>
</dbReference>
<dbReference type="GO" id="GO:0009298">
    <property type="term" value="P:GDP-mannose biosynthetic process"/>
    <property type="evidence" value="ECO:0007669"/>
    <property type="project" value="InterPro"/>
</dbReference>
<feature type="domain" description="Phosphomannose isomerase type I helical insertion" evidence="17">
    <location>
        <begin position="168"/>
        <end position="261"/>
    </location>
</feature>
<keyword evidence="19" id="KW-1185">Reference proteome</keyword>
<dbReference type="EMBL" id="CAMKVN010003296">
    <property type="protein sequence ID" value="CAI2184303.1"/>
    <property type="molecule type" value="Genomic_DNA"/>
</dbReference>
<evidence type="ECO:0000256" key="2">
    <source>
        <dbReference type="ARBA" id="ARBA00002564"/>
    </source>
</evidence>
<feature type="binding site" evidence="13">
    <location>
        <position position="110"/>
    </location>
    <ligand>
        <name>Zn(2+)</name>
        <dbReference type="ChEBI" id="CHEBI:29105"/>
    </ligand>
</feature>
<comment type="catalytic activity">
    <reaction evidence="1">
        <text>D-mannose 6-phosphate = D-fructose 6-phosphate</text>
        <dbReference type="Rhea" id="RHEA:12356"/>
        <dbReference type="ChEBI" id="CHEBI:58735"/>
        <dbReference type="ChEBI" id="CHEBI:61527"/>
        <dbReference type="EC" id="5.3.1.8"/>
    </reaction>
</comment>
<dbReference type="Pfam" id="PF20512">
    <property type="entry name" value="PMI_typeI_hel"/>
    <property type="match status" value="1"/>
</dbReference>
<evidence type="ECO:0000256" key="14">
    <source>
        <dbReference type="RuleBase" id="RU004189"/>
    </source>
</evidence>
<evidence type="ECO:0000256" key="9">
    <source>
        <dbReference type="ARBA" id="ARBA00023235"/>
    </source>
</evidence>
<protein>
    <recommendedName>
        <fullName evidence="6">Mannose-6-phosphate isomerase</fullName>
        <ecNumber evidence="5">5.3.1.8</ecNumber>
    </recommendedName>
    <alternativeName>
        <fullName evidence="10">Phosphohexomutase</fullName>
    </alternativeName>
    <alternativeName>
        <fullName evidence="11">Phosphomannose isomerase</fullName>
    </alternativeName>
</protein>
<dbReference type="InterPro" id="IPR046456">
    <property type="entry name" value="PMI_typeI_C"/>
</dbReference>
<sequence>MSEPAIFRLKCAVQNYDWGKIGSESKVAKFAQVSKDFEIQLDKPYSELWMGTHSNGPSVMAKQPTHSLKEIIESNPNELLSSEISKIYNGDLPFLFKVLSVRKALSIQAHPDKKLGKELFEKFPKIYKDPNHKPEMAVAITEFEALCGFRPLTELKSVLEENPEFTELIGNEISSRFLKTIDGREISQFIEDIELNKSALRELFTKVMTTNETIVSQQVDKLIKRLKSDNETFTIGSIPELLIRLNDQFPGDVGIFGALLLNYVKLDSDIVECMATSDNVIRAGLTPKFKDVDVLVNMLTYRYGSAKSQILNPIPYKNHKSTTLYDPPIEEFSVSMTRLNFLEKREVFDGIPGPSIIIVIKGNGSMTADETSELLEPGSVFFVGANVPIMIEAATDSDGLDFFRAFCTLK</sequence>
<evidence type="ECO:0000256" key="7">
    <source>
        <dbReference type="ARBA" id="ARBA00022723"/>
    </source>
</evidence>
<dbReference type="InterPro" id="IPR011051">
    <property type="entry name" value="RmlC_Cupin_sf"/>
</dbReference>
<dbReference type="PRINTS" id="PR00714">
    <property type="entry name" value="MAN6PISMRASE"/>
</dbReference>
<evidence type="ECO:0000256" key="1">
    <source>
        <dbReference type="ARBA" id="ARBA00000757"/>
    </source>
</evidence>
<dbReference type="InterPro" id="IPR014710">
    <property type="entry name" value="RmlC-like_jellyroll"/>
</dbReference>